<feature type="compositionally biased region" description="Low complexity" evidence="1">
    <location>
        <begin position="43"/>
        <end position="66"/>
    </location>
</feature>
<proteinExistence type="predicted"/>
<sequence>MLRKVFYSKNDIKKKRKIQSTSAPILVSDASVADLYPTFRICSPSKNSSPRTSTSSSSSRKGSPRSCLVKETRECGRMPKKSLARCVQIRSKDTPESPCPVEQLYFNDDAKKSCGSSPRRR</sequence>
<accession>A0A2A4K7K3</accession>
<evidence type="ECO:0000313" key="2">
    <source>
        <dbReference type="EMBL" id="PCG80217.1"/>
    </source>
</evidence>
<name>A0A2A4K7K3_HELVI</name>
<gene>
    <name evidence="2" type="ORF">B5V51_9981</name>
</gene>
<organism evidence="2">
    <name type="scientific">Heliothis virescens</name>
    <name type="common">Tobacco budworm moth</name>
    <dbReference type="NCBI Taxonomy" id="7102"/>
    <lineage>
        <taxon>Eukaryota</taxon>
        <taxon>Metazoa</taxon>
        <taxon>Ecdysozoa</taxon>
        <taxon>Arthropoda</taxon>
        <taxon>Hexapoda</taxon>
        <taxon>Insecta</taxon>
        <taxon>Pterygota</taxon>
        <taxon>Neoptera</taxon>
        <taxon>Endopterygota</taxon>
        <taxon>Lepidoptera</taxon>
        <taxon>Glossata</taxon>
        <taxon>Ditrysia</taxon>
        <taxon>Noctuoidea</taxon>
        <taxon>Noctuidae</taxon>
        <taxon>Heliothinae</taxon>
        <taxon>Heliothis</taxon>
    </lineage>
</organism>
<dbReference type="AlphaFoldDB" id="A0A2A4K7K3"/>
<dbReference type="EMBL" id="NWSH01000047">
    <property type="protein sequence ID" value="PCG80217.1"/>
    <property type="molecule type" value="Genomic_DNA"/>
</dbReference>
<reference evidence="2" key="1">
    <citation type="submission" date="2017-09" db="EMBL/GenBank/DDBJ databases">
        <title>Contemporary evolution of a Lepidopteran species, Heliothis virescens, in response to modern agricultural practices.</title>
        <authorList>
            <person name="Fritz M.L."/>
            <person name="Deyonke A.M."/>
            <person name="Papanicolaou A."/>
            <person name="Micinski S."/>
            <person name="Westbrook J."/>
            <person name="Gould F."/>
        </authorList>
    </citation>
    <scope>NUCLEOTIDE SEQUENCE [LARGE SCALE GENOMIC DNA]</scope>
    <source>
        <strain evidence="2">HvINT-</strain>
        <tissue evidence="2">Whole body</tissue>
    </source>
</reference>
<protein>
    <submittedName>
        <fullName evidence="2">Uncharacterized protein</fullName>
    </submittedName>
</protein>
<feature type="region of interest" description="Disordered" evidence="1">
    <location>
        <begin position="42"/>
        <end position="71"/>
    </location>
</feature>
<evidence type="ECO:0000256" key="1">
    <source>
        <dbReference type="SAM" id="MobiDB-lite"/>
    </source>
</evidence>
<comment type="caution">
    <text evidence="2">The sequence shown here is derived from an EMBL/GenBank/DDBJ whole genome shotgun (WGS) entry which is preliminary data.</text>
</comment>